<proteinExistence type="predicted"/>
<protein>
    <submittedName>
        <fullName evidence="1">Uncharacterized protein</fullName>
    </submittedName>
</protein>
<gene>
    <name evidence="1" type="ORF">P7K49_039397</name>
</gene>
<reference evidence="1 2" key="1">
    <citation type="submission" date="2023-05" db="EMBL/GenBank/DDBJ databases">
        <title>B98-5 Cell Line De Novo Hybrid Assembly: An Optical Mapping Approach.</title>
        <authorList>
            <person name="Kananen K."/>
            <person name="Auerbach J.A."/>
            <person name="Kautto E."/>
            <person name="Blachly J.S."/>
        </authorList>
    </citation>
    <scope>NUCLEOTIDE SEQUENCE [LARGE SCALE GENOMIC DNA]</scope>
    <source>
        <strain evidence="1">B95-8</strain>
        <tissue evidence="1">Cell line</tissue>
    </source>
</reference>
<comment type="caution">
    <text evidence="1">The sequence shown here is derived from an EMBL/GenBank/DDBJ whole genome shotgun (WGS) entry which is preliminary data.</text>
</comment>
<sequence length="79" mass="8770">MSSDIAYRQWAENMKATSPGDSIVTHMGSPSELSRDSCGHSAFTVLSTRQAPQCVFSSRWPKEGSNAFHLLLSQQYHHS</sequence>
<dbReference type="Proteomes" id="UP001266305">
    <property type="component" value="Unassembled WGS sequence"/>
</dbReference>
<feature type="non-terminal residue" evidence="1">
    <location>
        <position position="79"/>
    </location>
</feature>
<keyword evidence="2" id="KW-1185">Reference proteome</keyword>
<name>A0ABQ9TBP2_SAGOE</name>
<accession>A0ABQ9TBP2</accession>
<dbReference type="EMBL" id="JASSZA010000043">
    <property type="protein sequence ID" value="KAK2082172.1"/>
    <property type="molecule type" value="Genomic_DNA"/>
</dbReference>
<evidence type="ECO:0000313" key="2">
    <source>
        <dbReference type="Proteomes" id="UP001266305"/>
    </source>
</evidence>
<organism evidence="1 2">
    <name type="scientific">Saguinus oedipus</name>
    <name type="common">Cotton-top tamarin</name>
    <name type="synonym">Oedipomidas oedipus</name>
    <dbReference type="NCBI Taxonomy" id="9490"/>
    <lineage>
        <taxon>Eukaryota</taxon>
        <taxon>Metazoa</taxon>
        <taxon>Chordata</taxon>
        <taxon>Craniata</taxon>
        <taxon>Vertebrata</taxon>
        <taxon>Euteleostomi</taxon>
        <taxon>Mammalia</taxon>
        <taxon>Eutheria</taxon>
        <taxon>Euarchontoglires</taxon>
        <taxon>Primates</taxon>
        <taxon>Haplorrhini</taxon>
        <taxon>Platyrrhini</taxon>
        <taxon>Cebidae</taxon>
        <taxon>Callitrichinae</taxon>
        <taxon>Saguinus</taxon>
    </lineage>
</organism>
<evidence type="ECO:0000313" key="1">
    <source>
        <dbReference type="EMBL" id="KAK2082172.1"/>
    </source>
</evidence>